<dbReference type="OrthoDB" id="1551032at2"/>
<sequence>MKIRTVEELQNRLDDDFAWRRKELTNIYTNVSSSKPKQMNTNIRIGVVMLYAHWEGFIKNAAETYLIFVSSKKLTYNQLSNNFIALSLKAKLSVFQETNKNTLHTQLVDFLLGNLDIRAQVPTENVIKTQSNLNSNILKEILSIIGVSYDQFELKEKFIDTQLLNIRNSVAHGQNPDMDEIEFSELYTEITSLMNSIKTEIANNATLLNYKKVNIA</sequence>
<accession>A0A2S1SKD0</accession>
<feature type="domain" description="RiboL-PSP-HEPN" evidence="1">
    <location>
        <begin position="15"/>
        <end position="203"/>
    </location>
</feature>
<name>A0A2S1SKD0_9FLAO</name>
<evidence type="ECO:0000313" key="3">
    <source>
        <dbReference type="Proteomes" id="UP000244937"/>
    </source>
</evidence>
<dbReference type="KEGG" id="fpal:HYN49_13365"/>
<dbReference type="Proteomes" id="UP000244937">
    <property type="component" value="Chromosome"/>
</dbReference>
<proteinExistence type="predicted"/>
<dbReference type="RefSeq" id="WP_108904583.1">
    <property type="nucleotide sequence ID" value="NZ_CP029187.1"/>
</dbReference>
<dbReference type="AlphaFoldDB" id="A0A2S1SKD0"/>
<evidence type="ECO:0000313" key="2">
    <source>
        <dbReference type="EMBL" id="AWI26806.1"/>
    </source>
</evidence>
<organism evidence="2 3">
    <name type="scientific">Flavobacterium pallidum</name>
    <dbReference type="NCBI Taxonomy" id="2172098"/>
    <lineage>
        <taxon>Bacteria</taxon>
        <taxon>Pseudomonadati</taxon>
        <taxon>Bacteroidota</taxon>
        <taxon>Flavobacteriia</taxon>
        <taxon>Flavobacteriales</taxon>
        <taxon>Flavobacteriaceae</taxon>
        <taxon>Flavobacterium</taxon>
    </lineage>
</organism>
<gene>
    <name evidence="2" type="ORF">HYN49_13365</name>
</gene>
<dbReference type="InterPro" id="IPR041519">
    <property type="entry name" value="HEPN_RiboL-PSP"/>
</dbReference>
<dbReference type="Pfam" id="PF18735">
    <property type="entry name" value="HEPN_RiboL-PSP"/>
    <property type="match status" value="1"/>
</dbReference>
<evidence type="ECO:0000259" key="1">
    <source>
        <dbReference type="Pfam" id="PF18735"/>
    </source>
</evidence>
<protein>
    <recommendedName>
        <fullName evidence="1">RiboL-PSP-HEPN domain-containing protein</fullName>
    </recommendedName>
</protein>
<keyword evidence="3" id="KW-1185">Reference proteome</keyword>
<reference evidence="2 3" key="1">
    <citation type="submission" date="2018-05" db="EMBL/GenBank/DDBJ databases">
        <title>Genome sequencing of Flavobacterium sp. HYN0049.</title>
        <authorList>
            <person name="Yi H."/>
            <person name="Baek C."/>
        </authorList>
    </citation>
    <scope>NUCLEOTIDE SEQUENCE [LARGE SCALE GENOMIC DNA]</scope>
    <source>
        <strain evidence="2 3">HYN0049</strain>
    </source>
</reference>
<dbReference type="EMBL" id="CP029187">
    <property type="protein sequence ID" value="AWI26806.1"/>
    <property type="molecule type" value="Genomic_DNA"/>
</dbReference>